<keyword evidence="4" id="KW-0732">Signal</keyword>
<keyword evidence="5 8" id="KW-0274">FAD</keyword>
<dbReference type="OrthoDB" id="269227at2759"/>
<dbReference type="Gene3D" id="3.50.50.60">
    <property type="entry name" value="FAD/NAD(P)-binding domain"/>
    <property type="match status" value="1"/>
</dbReference>
<dbReference type="PANTHER" id="PTHR11552:SF201">
    <property type="entry name" value="GLUCOSE-METHANOL-CHOLINE OXIDOREDUCTASE N-TERMINAL DOMAIN-CONTAINING PROTEIN"/>
    <property type="match status" value="1"/>
</dbReference>
<comment type="similarity">
    <text evidence="2 8">Belongs to the GMC oxidoreductase family.</text>
</comment>
<accession>A0A067MI75</accession>
<evidence type="ECO:0000256" key="3">
    <source>
        <dbReference type="ARBA" id="ARBA00022630"/>
    </source>
</evidence>
<comment type="cofactor">
    <cofactor evidence="1">
        <name>FAD</name>
        <dbReference type="ChEBI" id="CHEBI:57692"/>
    </cofactor>
</comment>
<evidence type="ECO:0000259" key="9">
    <source>
        <dbReference type="PROSITE" id="PS00623"/>
    </source>
</evidence>
<dbReference type="STRING" id="930990.A0A067MI75"/>
<dbReference type="InParanoid" id="A0A067MI75"/>
<evidence type="ECO:0000313" key="12">
    <source>
        <dbReference type="Proteomes" id="UP000027195"/>
    </source>
</evidence>
<keyword evidence="12" id="KW-1185">Reference proteome</keyword>
<dbReference type="HOGENOM" id="CLU_002865_6_1_1"/>
<dbReference type="PROSITE" id="PS00623">
    <property type="entry name" value="GMC_OXRED_1"/>
    <property type="match status" value="1"/>
</dbReference>
<dbReference type="InterPro" id="IPR007867">
    <property type="entry name" value="GMC_OxRtase_C"/>
</dbReference>
<dbReference type="InterPro" id="IPR036188">
    <property type="entry name" value="FAD/NAD-bd_sf"/>
</dbReference>
<dbReference type="InterPro" id="IPR012132">
    <property type="entry name" value="GMC_OxRdtase"/>
</dbReference>
<feature type="active site" description="Proton donor" evidence="7">
    <location>
        <position position="538"/>
    </location>
</feature>
<evidence type="ECO:0000259" key="10">
    <source>
        <dbReference type="PROSITE" id="PS00624"/>
    </source>
</evidence>
<keyword evidence="3 8" id="KW-0285">Flavoprotein</keyword>
<name>A0A067MI75_BOTB1</name>
<dbReference type="PANTHER" id="PTHR11552">
    <property type="entry name" value="GLUCOSE-METHANOL-CHOLINE GMC OXIDOREDUCTASE"/>
    <property type="match status" value="1"/>
</dbReference>
<feature type="domain" description="Glucose-methanol-choline oxidoreductase N-terminal" evidence="10">
    <location>
        <begin position="283"/>
        <end position="297"/>
    </location>
</feature>
<feature type="active site" description="Proton acceptor" evidence="7">
    <location>
        <position position="581"/>
    </location>
</feature>
<feature type="domain" description="Glucose-methanol-choline oxidoreductase N-terminal" evidence="9">
    <location>
        <begin position="91"/>
        <end position="114"/>
    </location>
</feature>
<reference evidence="12" key="1">
    <citation type="journal article" date="2014" name="Proc. Natl. Acad. Sci. U.S.A.">
        <title>Extensive sampling of basidiomycete genomes demonstrates inadequacy of the white-rot/brown-rot paradigm for wood decay fungi.</title>
        <authorList>
            <person name="Riley R."/>
            <person name="Salamov A.A."/>
            <person name="Brown D.W."/>
            <person name="Nagy L.G."/>
            <person name="Floudas D."/>
            <person name="Held B.W."/>
            <person name="Levasseur A."/>
            <person name="Lombard V."/>
            <person name="Morin E."/>
            <person name="Otillar R."/>
            <person name="Lindquist E.A."/>
            <person name="Sun H."/>
            <person name="LaButti K.M."/>
            <person name="Schmutz J."/>
            <person name="Jabbour D."/>
            <person name="Luo H."/>
            <person name="Baker S.E."/>
            <person name="Pisabarro A.G."/>
            <person name="Walton J.D."/>
            <person name="Blanchette R.A."/>
            <person name="Henrissat B."/>
            <person name="Martin F."/>
            <person name="Cullen D."/>
            <person name="Hibbett D.S."/>
            <person name="Grigoriev I.V."/>
        </authorList>
    </citation>
    <scope>NUCLEOTIDE SEQUENCE [LARGE SCALE GENOMIC DNA]</scope>
    <source>
        <strain evidence="12">FD-172 SS1</strain>
    </source>
</reference>
<protein>
    <recommendedName>
        <fullName evidence="9 10">Glucose-methanol-choline oxidoreductase N-terminal domain-containing protein</fullName>
    </recommendedName>
</protein>
<dbReference type="SUPFAM" id="SSF54373">
    <property type="entry name" value="FAD-linked reductases, C-terminal domain"/>
    <property type="match status" value="1"/>
</dbReference>
<dbReference type="SUPFAM" id="SSF51905">
    <property type="entry name" value="FAD/NAD(P)-binding domain"/>
    <property type="match status" value="1"/>
</dbReference>
<dbReference type="EMBL" id="KL198038">
    <property type="protein sequence ID" value="KDQ14400.1"/>
    <property type="molecule type" value="Genomic_DNA"/>
</dbReference>
<evidence type="ECO:0000256" key="1">
    <source>
        <dbReference type="ARBA" id="ARBA00001974"/>
    </source>
</evidence>
<evidence type="ECO:0000256" key="8">
    <source>
        <dbReference type="RuleBase" id="RU003968"/>
    </source>
</evidence>
<evidence type="ECO:0000256" key="7">
    <source>
        <dbReference type="PIRSR" id="PIRSR000137-1"/>
    </source>
</evidence>
<evidence type="ECO:0000256" key="4">
    <source>
        <dbReference type="ARBA" id="ARBA00022729"/>
    </source>
</evidence>
<gene>
    <name evidence="11" type="ORF">BOTBODRAFT_159613</name>
</gene>
<organism evidence="11 12">
    <name type="scientific">Botryobasidium botryosum (strain FD-172 SS1)</name>
    <dbReference type="NCBI Taxonomy" id="930990"/>
    <lineage>
        <taxon>Eukaryota</taxon>
        <taxon>Fungi</taxon>
        <taxon>Dikarya</taxon>
        <taxon>Basidiomycota</taxon>
        <taxon>Agaricomycotina</taxon>
        <taxon>Agaricomycetes</taxon>
        <taxon>Cantharellales</taxon>
        <taxon>Botryobasidiaceae</taxon>
        <taxon>Botryobasidium</taxon>
    </lineage>
</organism>
<dbReference type="GO" id="GO:0016614">
    <property type="term" value="F:oxidoreductase activity, acting on CH-OH group of donors"/>
    <property type="evidence" value="ECO:0007669"/>
    <property type="project" value="InterPro"/>
</dbReference>
<dbReference type="Proteomes" id="UP000027195">
    <property type="component" value="Unassembled WGS sequence"/>
</dbReference>
<dbReference type="InterPro" id="IPR000172">
    <property type="entry name" value="GMC_OxRdtase_N"/>
</dbReference>
<evidence type="ECO:0000256" key="5">
    <source>
        <dbReference type="ARBA" id="ARBA00022827"/>
    </source>
</evidence>
<dbReference type="Pfam" id="PF00732">
    <property type="entry name" value="GMC_oxred_N"/>
    <property type="match status" value="1"/>
</dbReference>
<sequence>MTAILEDVANRTFDYVIIGGGTAGLVLAARLSEDPSVSVCVLEAGGANSDEPAILIPGQYGGTFMNPLFDWSFASVPQANANNSIVPWFRGKGLGGSSGMNFSSYHRPPAHDIDAFERLGNPGWNWDRFMRYSKKAETFQPPTAEEIEKYSYYTNQGSHGSDGPLRTSFPSRLSRIEWAFHETFGNLGIKRQKDPMGGNITGLWTGVSTLDRDTGHRSYSANAYLAPNASRKNLQVLTAALATRLIFAPATDFDGVRATGAEFLYDGGKTVVHAREEVILSAGTLKSSQILELSGIGDPNILAPLGIDVLVDLPGVGANIQEHIHTSMVVEIEKSDEWETYDVLREDPQYAREQLELYKSSREGAYTMGIGSFAFLPLQTINPEAVERMAASLATKIDKLKNPALREQWTLQLEALKDKDIPDCEFVMMPQFLPPAISPPEARKKYLTLLVALNHPLSRGTIHITSDDPIAHPAMDPHNLEQDEDLQMLVEMLKYLRRVTETDPLKSIIVKELSPGPKIVNDEELKDFSRSTTGTLYHTAGSCSMLPREKGGVVDHKLKVYGTTNVRVVDMSILPLHVMAHTQGVVYAMAEQAADIIKEDALA</sequence>
<evidence type="ECO:0000256" key="6">
    <source>
        <dbReference type="ARBA" id="ARBA00023002"/>
    </source>
</evidence>
<keyword evidence="6" id="KW-0560">Oxidoreductase</keyword>
<dbReference type="AlphaFoldDB" id="A0A067MI75"/>
<dbReference type="PIRSF" id="PIRSF000137">
    <property type="entry name" value="Alcohol_oxidase"/>
    <property type="match status" value="1"/>
</dbReference>
<dbReference type="Gene3D" id="3.30.560.10">
    <property type="entry name" value="Glucose Oxidase, domain 3"/>
    <property type="match status" value="1"/>
</dbReference>
<proteinExistence type="inferred from homology"/>
<dbReference type="PROSITE" id="PS00624">
    <property type="entry name" value="GMC_OXRED_2"/>
    <property type="match status" value="1"/>
</dbReference>
<evidence type="ECO:0000313" key="11">
    <source>
        <dbReference type="EMBL" id="KDQ14400.1"/>
    </source>
</evidence>
<evidence type="ECO:0000256" key="2">
    <source>
        <dbReference type="ARBA" id="ARBA00010790"/>
    </source>
</evidence>
<dbReference type="Pfam" id="PF05199">
    <property type="entry name" value="GMC_oxred_C"/>
    <property type="match status" value="1"/>
</dbReference>
<dbReference type="GO" id="GO:0050660">
    <property type="term" value="F:flavin adenine dinucleotide binding"/>
    <property type="evidence" value="ECO:0007669"/>
    <property type="project" value="InterPro"/>
</dbReference>